<protein>
    <submittedName>
        <fullName evidence="3">Adenylate cyclase</fullName>
    </submittedName>
</protein>
<evidence type="ECO:0000313" key="4">
    <source>
        <dbReference type="Proteomes" id="UP000653480"/>
    </source>
</evidence>
<comment type="similarity">
    <text evidence="1">Belongs to the adenylyl cyclase class-3 family.</text>
</comment>
<dbReference type="RefSeq" id="WP_229689540.1">
    <property type="nucleotide sequence ID" value="NZ_BMMN01000002.1"/>
</dbReference>
<dbReference type="Pfam" id="PF00211">
    <property type="entry name" value="Guanylate_cyc"/>
    <property type="match status" value="1"/>
</dbReference>
<evidence type="ECO:0000256" key="1">
    <source>
        <dbReference type="ARBA" id="ARBA00005381"/>
    </source>
</evidence>
<dbReference type="EMBL" id="BMMN01000002">
    <property type="protein sequence ID" value="GGO04715.1"/>
    <property type="molecule type" value="Genomic_DNA"/>
</dbReference>
<proteinExistence type="inferred from homology"/>
<dbReference type="SUPFAM" id="SSF55073">
    <property type="entry name" value="Nucleotide cyclase"/>
    <property type="match status" value="1"/>
</dbReference>
<dbReference type="AlphaFoldDB" id="A0A8H9H0V3"/>
<organism evidence="3 4">
    <name type="scientific">Microbispora bryophytorum</name>
    <dbReference type="NCBI Taxonomy" id="1460882"/>
    <lineage>
        <taxon>Bacteria</taxon>
        <taxon>Bacillati</taxon>
        <taxon>Actinomycetota</taxon>
        <taxon>Actinomycetes</taxon>
        <taxon>Streptosporangiales</taxon>
        <taxon>Streptosporangiaceae</taxon>
        <taxon>Microbispora</taxon>
    </lineage>
</organism>
<name>A0A8H9H0V3_9ACTN</name>
<dbReference type="Proteomes" id="UP000653480">
    <property type="component" value="Unassembled WGS sequence"/>
</dbReference>
<reference evidence="3" key="1">
    <citation type="journal article" date="2014" name="Int. J. Syst. Evol. Microbiol.">
        <title>Complete genome sequence of Corynebacterium casei LMG S-19264T (=DSM 44701T), isolated from a smear-ripened cheese.</title>
        <authorList>
            <consortium name="US DOE Joint Genome Institute (JGI-PGF)"/>
            <person name="Walter F."/>
            <person name="Albersmeier A."/>
            <person name="Kalinowski J."/>
            <person name="Ruckert C."/>
        </authorList>
    </citation>
    <scope>NUCLEOTIDE SEQUENCE</scope>
    <source>
        <strain evidence="3">CGMCC 4.7138</strain>
    </source>
</reference>
<dbReference type="PROSITE" id="PS50125">
    <property type="entry name" value="GUANYLATE_CYCLASE_2"/>
    <property type="match status" value="1"/>
</dbReference>
<dbReference type="SMART" id="SM00044">
    <property type="entry name" value="CYCc"/>
    <property type="match status" value="1"/>
</dbReference>
<dbReference type="GO" id="GO:0035556">
    <property type="term" value="P:intracellular signal transduction"/>
    <property type="evidence" value="ECO:0007669"/>
    <property type="project" value="InterPro"/>
</dbReference>
<dbReference type="InterPro" id="IPR001054">
    <property type="entry name" value="A/G_cyclase"/>
</dbReference>
<dbReference type="InterPro" id="IPR029787">
    <property type="entry name" value="Nucleotide_cyclase"/>
</dbReference>
<evidence type="ECO:0000259" key="2">
    <source>
        <dbReference type="PROSITE" id="PS50125"/>
    </source>
</evidence>
<accession>A0A8H9H0V3</accession>
<reference evidence="3" key="2">
    <citation type="submission" date="2020-09" db="EMBL/GenBank/DDBJ databases">
        <authorList>
            <person name="Sun Q."/>
            <person name="Zhou Y."/>
        </authorList>
    </citation>
    <scope>NUCLEOTIDE SEQUENCE</scope>
    <source>
        <strain evidence="3">CGMCC 4.7138</strain>
    </source>
</reference>
<gene>
    <name evidence="3" type="primary">cya</name>
    <name evidence="3" type="ORF">GCM10011574_15770</name>
</gene>
<dbReference type="Gene3D" id="3.30.70.1230">
    <property type="entry name" value="Nucleotide cyclase"/>
    <property type="match status" value="1"/>
</dbReference>
<dbReference type="CDD" id="cd07302">
    <property type="entry name" value="CHD"/>
    <property type="match status" value="1"/>
</dbReference>
<comment type="caution">
    <text evidence="3">The sequence shown here is derived from an EMBL/GenBank/DDBJ whole genome shotgun (WGS) entry which is preliminary data.</text>
</comment>
<feature type="domain" description="Guanylate cyclase" evidence="2">
    <location>
        <begin position="175"/>
        <end position="284"/>
    </location>
</feature>
<keyword evidence="4" id="KW-1185">Reference proteome</keyword>
<dbReference type="Pfam" id="PF16701">
    <property type="entry name" value="Ad_Cy_reg"/>
    <property type="match status" value="1"/>
</dbReference>
<evidence type="ECO:0000313" key="3">
    <source>
        <dbReference type="EMBL" id="GGO04715.1"/>
    </source>
</evidence>
<dbReference type="PANTHER" id="PTHR43081">
    <property type="entry name" value="ADENYLATE CYCLASE, TERMINAL-DIFFERENTIATION SPECIFIC-RELATED"/>
    <property type="match status" value="1"/>
</dbReference>
<dbReference type="GO" id="GO:0006171">
    <property type="term" value="P:cAMP biosynthetic process"/>
    <property type="evidence" value="ECO:0007669"/>
    <property type="project" value="TreeGrafter"/>
</dbReference>
<dbReference type="PANTHER" id="PTHR43081:SF19">
    <property type="entry name" value="PH-SENSITIVE ADENYLATE CYCLASE RV1264"/>
    <property type="match status" value="1"/>
</dbReference>
<dbReference type="GO" id="GO:0004016">
    <property type="term" value="F:adenylate cyclase activity"/>
    <property type="evidence" value="ECO:0007669"/>
    <property type="project" value="UniProtKB-ARBA"/>
</dbReference>
<sequence length="336" mass="36292">METSGRPGADDMRRLFLGPPPVYTRRQVAEAAGIPQDLAARIWRALGFATFADDAVAFTDADLEALHRIRDLLDAETLDERSVIRMARALGRNTARLAEWQAEIMVDALIEPGARPGEQRLRQVMDTVSRLLPDFEQTLVHVWRSQLAATASRLVSLAEPDEPDGDAAPTRPRLGVGFADLVAFTRVSRDLDELALADLVEGFESRASDVIAAHDGRLVKTLGDEVLFTAADPRTAALIALDLLDELKRDVEGPDVRVGLAYGPVLPAMGDVFGTTVNLAARLTAIARPGTILADSELAAGLAGAPGVDLVKLRRRPARGLGVVEPYVLRRSSRES</sequence>
<dbReference type="InterPro" id="IPR050697">
    <property type="entry name" value="Adenylyl/Guanylyl_Cyclase_3/4"/>
</dbReference>
<dbReference type="InterPro" id="IPR032026">
    <property type="entry name" value="Ad_Cy_reg"/>
</dbReference>